<gene>
    <name evidence="1" type="ORF">SPELUC_LOCUS11724</name>
</gene>
<proteinExistence type="predicted"/>
<reference evidence="1" key="1">
    <citation type="submission" date="2021-06" db="EMBL/GenBank/DDBJ databases">
        <authorList>
            <person name="Kallberg Y."/>
            <person name="Tangrot J."/>
            <person name="Rosling A."/>
        </authorList>
    </citation>
    <scope>NUCLEOTIDE SEQUENCE</scope>
    <source>
        <strain evidence="1">28 12/20/2015</strain>
    </source>
</reference>
<organism evidence="1 2">
    <name type="scientific">Cetraspora pellucida</name>
    <dbReference type="NCBI Taxonomy" id="1433469"/>
    <lineage>
        <taxon>Eukaryota</taxon>
        <taxon>Fungi</taxon>
        <taxon>Fungi incertae sedis</taxon>
        <taxon>Mucoromycota</taxon>
        <taxon>Glomeromycotina</taxon>
        <taxon>Glomeromycetes</taxon>
        <taxon>Diversisporales</taxon>
        <taxon>Gigasporaceae</taxon>
        <taxon>Cetraspora</taxon>
    </lineage>
</organism>
<evidence type="ECO:0000313" key="2">
    <source>
        <dbReference type="Proteomes" id="UP000789366"/>
    </source>
</evidence>
<dbReference type="EMBL" id="CAJVPW010025624">
    <property type="protein sequence ID" value="CAG8709481.1"/>
    <property type="molecule type" value="Genomic_DNA"/>
</dbReference>
<sequence length="190" mass="21373">RFIVENLEQHFAIFQTCVIAPKDPNHEFQADKILLNVPICMFPVLVNCEPKECGGFTYFDAECYQYNLFQDVQRGISSVVSDNRSDIDLITKDVKSTTSLALKRLCITTLRSSKQGISSSTVINKSATSFLTSVASVNTTSETVQIQKDEDVYAEDVSEDDNNLKILCEQEVEGQKKKIGELQKELENNF</sequence>
<protein>
    <submittedName>
        <fullName evidence="1">10397_t:CDS:1</fullName>
    </submittedName>
</protein>
<accession>A0ACA9PJD3</accession>
<evidence type="ECO:0000313" key="1">
    <source>
        <dbReference type="EMBL" id="CAG8709481.1"/>
    </source>
</evidence>
<keyword evidence="2" id="KW-1185">Reference proteome</keyword>
<comment type="caution">
    <text evidence="1">The sequence shown here is derived from an EMBL/GenBank/DDBJ whole genome shotgun (WGS) entry which is preliminary data.</text>
</comment>
<feature type="non-terminal residue" evidence="1">
    <location>
        <position position="190"/>
    </location>
</feature>
<feature type="non-terminal residue" evidence="1">
    <location>
        <position position="1"/>
    </location>
</feature>
<name>A0ACA9PJD3_9GLOM</name>
<dbReference type="Proteomes" id="UP000789366">
    <property type="component" value="Unassembled WGS sequence"/>
</dbReference>